<evidence type="ECO:0000259" key="4">
    <source>
        <dbReference type="Pfam" id="PF00294"/>
    </source>
</evidence>
<dbReference type="CDD" id="cd01166">
    <property type="entry name" value="KdgK"/>
    <property type="match status" value="1"/>
</dbReference>
<dbReference type="AlphaFoldDB" id="A0A2T0LT18"/>
<dbReference type="Proteomes" id="UP000238362">
    <property type="component" value="Unassembled WGS sequence"/>
</dbReference>
<dbReference type="SUPFAM" id="SSF53613">
    <property type="entry name" value="Ribokinase-like"/>
    <property type="match status" value="1"/>
</dbReference>
<evidence type="ECO:0000313" key="5">
    <source>
        <dbReference type="EMBL" id="PRX46763.1"/>
    </source>
</evidence>
<feature type="domain" description="Carbohydrate kinase PfkB" evidence="4">
    <location>
        <begin position="1"/>
        <end position="287"/>
    </location>
</feature>
<name>A0A2T0LT18_9PSEU</name>
<evidence type="ECO:0000313" key="6">
    <source>
        <dbReference type="Proteomes" id="UP000238362"/>
    </source>
</evidence>
<evidence type="ECO:0000256" key="3">
    <source>
        <dbReference type="ARBA" id="ARBA00022777"/>
    </source>
</evidence>
<comment type="caution">
    <text evidence="5">The sequence shown here is derived from an EMBL/GenBank/DDBJ whole genome shotgun (WGS) entry which is preliminary data.</text>
</comment>
<accession>A0A2T0LT18</accession>
<keyword evidence="3 5" id="KW-0418">Kinase</keyword>
<dbReference type="Pfam" id="PF00294">
    <property type="entry name" value="PfkB"/>
    <property type="match status" value="1"/>
</dbReference>
<dbReference type="InterPro" id="IPR052700">
    <property type="entry name" value="Carb_kinase_PfkB-like"/>
</dbReference>
<dbReference type="InterPro" id="IPR029056">
    <property type="entry name" value="Ribokinase-like"/>
</dbReference>
<comment type="similarity">
    <text evidence="1">Belongs to the carbohydrate kinase PfkB family.</text>
</comment>
<protein>
    <submittedName>
        <fullName evidence="5">2-dehydro-3-deoxygluconokinase</fullName>
    </submittedName>
</protein>
<keyword evidence="2" id="KW-0808">Transferase</keyword>
<dbReference type="InterPro" id="IPR011611">
    <property type="entry name" value="PfkB_dom"/>
</dbReference>
<evidence type="ECO:0000256" key="1">
    <source>
        <dbReference type="ARBA" id="ARBA00010688"/>
    </source>
</evidence>
<proteinExistence type="inferred from homology"/>
<gene>
    <name evidence="5" type="ORF">B0I33_107341</name>
</gene>
<sequence length="323" mass="33642">MAEVVCVGESMAVFVPAEPGPAHEVRTWKRTTGGAESNVACHLAALGVPSAWVSAVGSDSFGRAVLTEIAAAGVDVASVRQDRHRPTGLYVKESAAGGSPVRYYRTGSAASGMSPDVLAGLDLTGVRLVHCSGITAALSDGCRDLVRALLAAPREGRRVSFDVNWRPALWAGRDRSVLAELAGLADIVLVGDDEAEIVWGTGDPARLRRLLPGPDTLVVKHGERGATLLERGRPPVFEPALCVDVVEPVGAGDAFAAGFLAATLRGAAPATRLRAGHLQAAATLLTHDDVGEPLPPDLVRTLLGADPREWTAIRLTGEGVVRT</sequence>
<dbReference type="PANTHER" id="PTHR43320:SF2">
    <property type="entry name" value="2-DEHYDRO-3-DEOXYGLUCONOKINASE_2-DEHYDRO-3-DEOXYGALACTONOKINASE"/>
    <property type="match status" value="1"/>
</dbReference>
<dbReference type="EMBL" id="PVNH01000007">
    <property type="protein sequence ID" value="PRX46763.1"/>
    <property type="molecule type" value="Genomic_DNA"/>
</dbReference>
<reference evidence="5 6" key="1">
    <citation type="submission" date="2018-03" db="EMBL/GenBank/DDBJ databases">
        <title>Genomic Encyclopedia of Type Strains, Phase III (KMG-III): the genomes of soil and plant-associated and newly described type strains.</title>
        <authorList>
            <person name="Whitman W."/>
        </authorList>
    </citation>
    <scope>NUCLEOTIDE SEQUENCE [LARGE SCALE GENOMIC DNA]</scope>
    <source>
        <strain evidence="5 6">CGMCC 4.7125</strain>
    </source>
</reference>
<dbReference type="GO" id="GO:0016301">
    <property type="term" value="F:kinase activity"/>
    <property type="evidence" value="ECO:0007669"/>
    <property type="project" value="UniProtKB-KW"/>
</dbReference>
<organism evidence="5 6">
    <name type="scientific">Prauserella shujinwangii</name>
    <dbReference type="NCBI Taxonomy" id="1453103"/>
    <lineage>
        <taxon>Bacteria</taxon>
        <taxon>Bacillati</taxon>
        <taxon>Actinomycetota</taxon>
        <taxon>Actinomycetes</taxon>
        <taxon>Pseudonocardiales</taxon>
        <taxon>Pseudonocardiaceae</taxon>
        <taxon>Prauserella</taxon>
    </lineage>
</organism>
<dbReference type="PANTHER" id="PTHR43320">
    <property type="entry name" value="SUGAR KINASE"/>
    <property type="match status" value="1"/>
</dbReference>
<dbReference type="Gene3D" id="3.40.1190.20">
    <property type="match status" value="1"/>
</dbReference>
<keyword evidence="6" id="KW-1185">Reference proteome</keyword>
<evidence type="ECO:0000256" key="2">
    <source>
        <dbReference type="ARBA" id="ARBA00022679"/>
    </source>
</evidence>